<dbReference type="Proteomes" id="UP000754883">
    <property type="component" value="Unassembled WGS sequence"/>
</dbReference>
<gene>
    <name evidence="7" type="ORF">CBYS24578_00008406</name>
</gene>
<dbReference type="InterPro" id="IPR036864">
    <property type="entry name" value="Zn2-C6_fun-type_DNA-bd_sf"/>
</dbReference>
<feature type="domain" description="Zn(2)-C6 fungal-type" evidence="6">
    <location>
        <begin position="11"/>
        <end position="40"/>
    </location>
</feature>
<dbReference type="EMBL" id="CABFNO020001379">
    <property type="protein sequence ID" value="CAG9983895.1"/>
    <property type="molecule type" value="Genomic_DNA"/>
</dbReference>
<keyword evidence="8" id="KW-1185">Reference proteome</keyword>
<dbReference type="InterPro" id="IPR007219">
    <property type="entry name" value="XnlR_reg_dom"/>
</dbReference>
<name>A0A9N9XZ66_9HYPO</name>
<evidence type="ECO:0000256" key="5">
    <source>
        <dbReference type="SAM" id="MobiDB-lite"/>
    </source>
</evidence>
<dbReference type="PANTHER" id="PTHR47424:SF6">
    <property type="entry name" value="PROLINE UTILIZATION TRANS-ACTIVATOR"/>
    <property type="match status" value="1"/>
</dbReference>
<dbReference type="GO" id="GO:0003677">
    <property type="term" value="F:DNA binding"/>
    <property type="evidence" value="ECO:0007669"/>
    <property type="project" value="InterPro"/>
</dbReference>
<evidence type="ECO:0000256" key="4">
    <source>
        <dbReference type="ARBA" id="ARBA00023242"/>
    </source>
</evidence>
<dbReference type="CDD" id="cd00067">
    <property type="entry name" value="GAL4"/>
    <property type="match status" value="1"/>
</dbReference>
<protein>
    <recommendedName>
        <fullName evidence="6">Zn(2)-C6 fungal-type domain-containing protein</fullName>
    </recommendedName>
</protein>
<keyword evidence="2" id="KW-0805">Transcription regulation</keyword>
<dbReference type="PROSITE" id="PS50048">
    <property type="entry name" value="ZN2_CY6_FUNGAL_2"/>
    <property type="match status" value="1"/>
</dbReference>
<dbReference type="PANTHER" id="PTHR47424">
    <property type="entry name" value="REGULATORY PROTEIN GAL4"/>
    <property type="match status" value="1"/>
</dbReference>
<dbReference type="GO" id="GO:0008270">
    <property type="term" value="F:zinc ion binding"/>
    <property type="evidence" value="ECO:0007669"/>
    <property type="project" value="InterPro"/>
</dbReference>
<feature type="compositionally biased region" description="Low complexity" evidence="5">
    <location>
        <begin position="63"/>
        <end position="79"/>
    </location>
</feature>
<evidence type="ECO:0000313" key="8">
    <source>
        <dbReference type="Proteomes" id="UP000754883"/>
    </source>
</evidence>
<dbReference type="Gene3D" id="4.10.240.10">
    <property type="entry name" value="Zn(2)-C6 fungal-type DNA-binding domain"/>
    <property type="match status" value="1"/>
</dbReference>
<dbReference type="PROSITE" id="PS00463">
    <property type="entry name" value="ZN2_CY6_FUNGAL_1"/>
    <property type="match status" value="1"/>
</dbReference>
<evidence type="ECO:0000259" key="6">
    <source>
        <dbReference type="PROSITE" id="PS50048"/>
    </source>
</evidence>
<accession>A0A9N9XZ66</accession>
<keyword evidence="3" id="KW-0804">Transcription</keyword>
<sequence>MGKFKGRNAVACIPCHSQKVKCNGEAPCERCLQKGRECTYPERKPKLVSVPENYISELERNASRAQSSESSSRRTASASNTNTGLVFEIMLPESGVALKNTRFDSESSTERFVYQLKELALSEISTSNQATSSMDYTSLHGKYDDMLPDLTIKLPPMPLAIHLFEKFEEAFCDCHWFMRQDFREHLTIFYSNPHPQKSNRKWLCLASLVFALASTFMYEQDSHGPNTYADISTPGTDLPWETPLPPGFGLFEQARKLFVTFSENPSTEDIEILNLMVCYDVSWQRQAFYCYTLNRRKSTFLYTSQSMALAKLLQLDKPSPPLVGESLLRNNDNSLAIEHRKRLWWTCFLMDRMISAELGLTPTEATFPSDIAPPSSKNIPAGDLDQFFDSDLFGLQIRICDLKLRVARIENLLRDTSEYHDSIVQSLKEILDSLQDFRASIPNYMSLDFSKDSAAAIFNLPWARGIATLYLRYHQCYAALLRPVYYNHLVLASKSAPSPELSLVVSQLMGEGLHSARSNCHIILDLFQKGRNARYGYWDSAHLFSGLVILSLSRVMIKDHENDDLSGSDNILYNTCRAILHGMASAGNPSAKDHLSHLADVESIVDMLMSGHNVMDESDKLLLFWANLEVNETMGDNIWPDVNWNDS</sequence>
<evidence type="ECO:0000313" key="7">
    <source>
        <dbReference type="EMBL" id="CAG9983895.1"/>
    </source>
</evidence>
<dbReference type="OrthoDB" id="3266505at2759"/>
<dbReference type="Pfam" id="PF00172">
    <property type="entry name" value="Zn_clus"/>
    <property type="match status" value="1"/>
</dbReference>
<organism evidence="7 8">
    <name type="scientific">Clonostachys byssicola</name>
    <dbReference type="NCBI Taxonomy" id="160290"/>
    <lineage>
        <taxon>Eukaryota</taxon>
        <taxon>Fungi</taxon>
        <taxon>Dikarya</taxon>
        <taxon>Ascomycota</taxon>
        <taxon>Pezizomycotina</taxon>
        <taxon>Sordariomycetes</taxon>
        <taxon>Hypocreomycetidae</taxon>
        <taxon>Hypocreales</taxon>
        <taxon>Bionectriaceae</taxon>
        <taxon>Clonostachys</taxon>
    </lineage>
</organism>
<dbReference type="SMART" id="SM00066">
    <property type="entry name" value="GAL4"/>
    <property type="match status" value="1"/>
</dbReference>
<evidence type="ECO:0000256" key="3">
    <source>
        <dbReference type="ARBA" id="ARBA00023163"/>
    </source>
</evidence>
<dbReference type="AlphaFoldDB" id="A0A9N9XZ66"/>
<dbReference type="Pfam" id="PF04082">
    <property type="entry name" value="Fungal_trans"/>
    <property type="match status" value="1"/>
</dbReference>
<reference evidence="7" key="1">
    <citation type="submission" date="2021-10" db="EMBL/GenBank/DDBJ databases">
        <authorList>
            <person name="Piombo E."/>
        </authorList>
    </citation>
    <scope>NUCLEOTIDE SEQUENCE</scope>
</reference>
<dbReference type="SUPFAM" id="SSF57701">
    <property type="entry name" value="Zn2/Cys6 DNA-binding domain"/>
    <property type="match status" value="1"/>
</dbReference>
<keyword evidence="4" id="KW-0539">Nucleus</keyword>
<keyword evidence="1" id="KW-0479">Metal-binding</keyword>
<evidence type="ECO:0000256" key="2">
    <source>
        <dbReference type="ARBA" id="ARBA00023015"/>
    </source>
</evidence>
<evidence type="ECO:0000256" key="1">
    <source>
        <dbReference type="ARBA" id="ARBA00022723"/>
    </source>
</evidence>
<dbReference type="SMART" id="SM00906">
    <property type="entry name" value="Fungal_trans"/>
    <property type="match status" value="1"/>
</dbReference>
<proteinExistence type="predicted"/>
<dbReference type="GO" id="GO:0000981">
    <property type="term" value="F:DNA-binding transcription factor activity, RNA polymerase II-specific"/>
    <property type="evidence" value="ECO:0007669"/>
    <property type="project" value="InterPro"/>
</dbReference>
<comment type="caution">
    <text evidence="7">The sequence shown here is derived from an EMBL/GenBank/DDBJ whole genome shotgun (WGS) entry which is preliminary data.</text>
</comment>
<dbReference type="InterPro" id="IPR051127">
    <property type="entry name" value="Fungal_SecMet_Regulators"/>
</dbReference>
<dbReference type="CDD" id="cd12148">
    <property type="entry name" value="fungal_TF_MHR"/>
    <property type="match status" value="1"/>
</dbReference>
<dbReference type="GO" id="GO:0006351">
    <property type="term" value="P:DNA-templated transcription"/>
    <property type="evidence" value="ECO:0007669"/>
    <property type="project" value="InterPro"/>
</dbReference>
<dbReference type="InterPro" id="IPR001138">
    <property type="entry name" value="Zn2Cys6_DnaBD"/>
</dbReference>
<feature type="region of interest" description="Disordered" evidence="5">
    <location>
        <begin position="60"/>
        <end position="79"/>
    </location>
</feature>